<protein>
    <submittedName>
        <fullName evidence="2 4">Uncharacterized protein</fullName>
    </submittedName>
</protein>
<keyword evidence="3" id="KW-1185">Reference proteome</keyword>
<sequence>MFATTSYVTASLPSSSYSSEEASRPAEEETKTPEKTEGNDVEAADVAMENWRLDYPMLRRCGGVAVPVTSSPLRGCGGALRWW</sequence>
<organism evidence="3 4">
    <name type="scientific">Heligmosomoides polygyrus</name>
    <name type="common">Parasitic roundworm</name>
    <dbReference type="NCBI Taxonomy" id="6339"/>
    <lineage>
        <taxon>Eukaryota</taxon>
        <taxon>Metazoa</taxon>
        <taxon>Ecdysozoa</taxon>
        <taxon>Nematoda</taxon>
        <taxon>Chromadorea</taxon>
        <taxon>Rhabditida</taxon>
        <taxon>Rhabditina</taxon>
        <taxon>Rhabditomorpha</taxon>
        <taxon>Strongyloidea</taxon>
        <taxon>Heligmosomidae</taxon>
        <taxon>Heligmosomoides</taxon>
    </lineage>
</organism>
<name>A0A183GMX2_HELPZ</name>
<dbReference type="Proteomes" id="UP000050761">
    <property type="component" value="Unassembled WGS sequence"/>
</dbReference>
<evidence type="ECO:0000313" key="2">
    <source>
        <dbReference type="EMBL" id="VDP42543.1"/>
    </source>
</evidence>
<accession>A0A3P8H7Z6</accession>
<gene>
    <name evidence="2" type="ORF">HPBE_LOCUS24041</name>
</gene>
<feature type="compositionally biased region" description="Low complexity" evidence="1">
    <location>
        <begin position="10"/>
        <end position="20"/>
    </location>
</feature>
<reference evidence="4" key="2">
    <citation type="submission" date="2019-09" db="UniProtKB">
        <authorList>
            <consortium name="WormBaseParasite"/>
        </authorList>
    </citation>
    <scope>IDENTIFICATION</scope>
</reference>
<accession>A0A183GMX2</accession>
<dbReference type="AlphaFoldDB" id="A0A183GMX2"/>
<feature type="compositionally biased region" description="Basic and acidic residues" evidence="1">
    <location>
        <begin position="21"/>
        <end position="38"/>
    </location>
</feature>
<evidence type="ECO:0000256" key="1">
    <source>
        <dbReference type="SAM" id="MobiDB-lite"/>
    </source>
</evidence>
<reference evidence="2 3" key="1">
    <citation type="submission" date="2018-11" db="EMBL/GenBank/DDBJ databases">
        <authorList>
            <consortium name="Pathogen Informatics"/>
        </authorList>
    </citation>
    <scope>NUCLEOTIDE SEQUENCE [LARGE SCALE GENOMIC DNA]</scope>
</reference>
<dbReference type="EMBL" id="UZAH01035774">
    <property type="protein sequence ID" value="VDP42543.1"/>
    <property type="molecule type" value="Genomic_DNA"/>
</dbReference>
<dbReference type="WBParaSite" id="HPBE_0002404201-mRNA-1">
    <property type="protein sequence ID" value="HPBE_0002404201-mRNA-1"/>
    <property type="gene ID" value="HPBE_0002404201"/>
</dbReference>
<evidence type="ECO:0000313" key="4">
    <source>
        <dbReference type="WBParaSite" id="HPBE_0002404201-mRNA-1"/>
    </source>
</evidence>
<proteinExistence type="predicted"/>
<evidence type="ECO:0000313" key="3">
    <source>
        <dbReference type="Proteomes" id="UP000050761"/>
    </source>
</evidence>
<feature type="region of interest" description="Disordered" evidence="1">
    <location>
        <begin position="1"/>
        <end position="44"/>
    </location>
</feature>